<dbReference type="EMBL" id="JACATC010000002">
    <property type="protein sequence ID" value="NWJ83616.1"/>
    <property type="molecule type" value="Genomic_DNA"/>
</dbReference>
<dbReference type="SUPFAM" id="SSF52833">
    <property type="entry name" value="Thioredoxin-like"/>
    <property type="match status" value="1"/>
</dbReference>
<protein>
    <submittedName>
        <fullName evidence="3">Thioredoxin family protein</fullName>
    </submittedName>
</protein>
<accession>A0A7K4M7X6</accession>
<dbReference type="EMBL" id="JACATI010000001">
    <property type="protein sequence ID" value="NWJ19848.1"/>
    <property type="molecule type" value="Genomic_DNA"/>
</dbReference>
<evidence type="ECO:0000256" key="1">
    <source>
        <dbReference type="ARBA" id="ARBA00007787"/>
    </source>
</evidence>
<dbReference type="Proteomes" id="UP000535457">
    <property type="component" value="Unassembled WGS sequence"/>
</dbReference>
<dbReference type="EMBL" id="JACATG010000001">
    <property type="protein sequence ID" value="NWK13028.1"/>
    <property type="molecule type" value="Genomic_DNA"/>
</dbReference>
<dbReference type="Proteomes" id="UP000549797">
    <property type="component" value="Unassembled WGS sequence"/>
</dbReference>
<reference evidence="11 12" key="1">
    <citation type="journal article" date="2019" name="Environ. Microbiol.">
        <title>Genomics insights into ecotype formation of ammonia-oxidizing archaea in the deep ocean.</title>
        <authorList>
            <person name="Wang Y."/>
            <person name="Huang J.M."/>
            <person name="Cui G.J."/>
            <person name="Nunoura T."/>
            <person name="Takaki Y."/>
            <person name="Li W.L."/>
            <person name="Li J."/>
            <person name="Gao Z.M."/>
            <person name="Takai K."/>
            <person name="Zhang A.Q."/>
            <person name="Stepanauskas R."/>
        </authorList>
    </citation>
    <scope>NUCLEOTIDE SEQUENCE [LARGE SCALE GENOMIC DNA]</scope>
    <source>
        <strain evidence="9 14">D1a</strain>
        <strain evidence="3 18">L14</strain>
        <strain evidence="5 17">L15a</strain>
        <strain evidence="10 12">L19a</strain>
        <strain evidence="8 15">T1C4</strain>
        <strain evidence="4 16">T1L11</strain>
        <strain evidence="7 13">T1L9</strain>
        <strain evidence="6 11">T3L1</strain>
    </source>
</reference>
<comment type="caution">
    <text evidence="3">The sequence shown here is derived from an EMBL/GenBank/DDBJ whole genome shotgun (WGS) entry which is preliminary data.</text>
</comment>
<evidence type="ECO:0000313" key="14">
    <source>
        <dbReference type="Proteomes" id="UP000549797"/>
    </source>
</evidence>
<evidence type="ECO:0000313" key="6">
    <source>
        <dbReference type="EMBL" id="NWJ83616.1"/>
    </source>
</evidence>
<name>A0A7K4M7X6_9ARCH</name>
<dbReference type="Proteomes" id="UP000587702">
    <property type="component" value="Unassembled WGS sequence"/>
</dbReference>
<organism evidence="3 18">
    <name type="scientific">Marine Group I thaumarchaeote</name>
    <dbReference type="NCBI Taxonomy" id="2511932"/>
    <lineage>
        <taxon>Archaea</taxon>
        <taxon>Nitrososphaerota</taxon>
        <taxon>Marine Group I</taxon>
    </lineage>
</organism>
<proteinExistence type="inferred from homology"/>
<dbReference type="Gene3D" id="3.40.30.10">
    <property type="entry name" value="Glutaredoxin"/>
    <property type="match status" value="1"/>
</dbReference>
<dbReference type="AlphaFoldDB" id="A0A7K4M7X6"/>
<evidence type="ECO:0000259" key="2">
    <source>
        <dbReference type="Pfam" id="PF13192"/>
    </source>
</evidence>
<evidence type="ECO:0000313" key="10">
    <source>
        <dbReference type="EMBL" id="NWK13028.1"/>
    </source>
</evidence>
<evidence type="ECO:0000313" key="15">
    <source>
        <dbReference type="Proteomes" id="UP000559282"/>
    </source>
</evidence>
<dbReference type="EMBL" id="JACATJ010000012">
    <property type="protein sequence ID" value="NWK09500.1"/>
    <property type="molecule type" value="Genomic_DNA"/>
</dbReference>
<dbReference type="Proteomes" id="UP000520052">
    <property type="component" value="Unassembled WGS sequence"/>
</dbReference>
<evidence type="ECO:0000313" key="17">
    <source>
        <dbReference type="Proteomes" id="UP000575480"/>
    </source>
</evidence>
<evidence type="ECO:0000313" key="13">
    <source>
        <dbReference type="Proteomes" id="UP000547822"/>
    </source>
</evidence>
<dbReference type="EMBL" id="JACATD010000001">
    <property type="protein sequence ID" value="NWK00686.1"/>
    <property type="molecule type" value="Genomic_DNA"/>
</dbReference>
<comment type="similarity">
    <text evidence="1">Belongs to the glutaredoxin family.</text>
</comment>
<dbReference type="PROSITE" id="PS51354">
    <property type="entry name" value="GLUTAREDOXIN_2"/>
    <property type="match status" value="1"/>
</dbReference>
<reference evidence="3" key="2">
    <citation type="submission" date="2020-06" db="EMBL/GenBank/DDBJ databases">
        <authorList>
            <person name="Wang Y."/>
        </authorList>
    </citation>
    <scope>NUCLEOTIDE SEQUENCE</scope>
    <source>
        <strain evidence="9">D1a</strain>
        <strain evidence="3">L14</strain>
        <strain evidence="5">L15a</strain>
        <strain evidence="10">L19a</strain>
        <strain evidence="8">T1C4</strain>
        <strain evidence="4">T1L11</strain>
        <strain evidence="7">T1L9</strain>
        <strain evidence="6">T3L1</strain>
    </source>
</reference>
<evidence type="ECO:0000313" key="5">
    <source>
        <dbReference type="EMBL" id="NWJ57595.1"/>
    </source>
</evidence>
<evidence type="ECO:0000313" key="18">
    <source>
        <dbReference type="Proteomes" id="UP000587702"/>
    </source>
</evidence>
<dbReference type="Pfam" id="PF13192">
    <property type="entry name" value="Thioredoxin_3"/>
    <property type="match status" value="1"/>
</dbReference>
<dbReference type="InterPro" id="IPR012336">
    <property type="entry name" value="Thioredoxin-like_fold"/>
</dbReference>
<evidence type="ECO:0000313" key="11">
    <source>
        <dbReference type="Proteomes" id="UP000520052"/>
    </source>
</evidence>
<evidence type="ECO:0000313" key="9">
    <source>
        <dbReference type="EMBL" id="NWK09500.1"/>
    </source>
</evidence>
<dbReference type="EMBL" id="JACATH010000008">
    <property type="protein sequence ID" value="NWJ57595.1"/>
    <property type="molecule type" value="Genomic_DNA"/>
</dbReference>
<dbReference type="Proteomes" id="UP000547822">
    <property type="component" value="Unassembled WGS sequence"/>
</dbReference>
<evidence type="ECO:0000313" key="12">
    <source>
        <dbReference type="Proteomes" id="UP000535457"/>
    </source>
</evidence>
<dbReference type="InterPro" id="IPR036249">
    <property type="entry name" value="Thioredoxin-like_sf"/>
</dbReference>
<dbReference type="Proteomes" id="UP000575480">
    <property type="component" value="Unassembled WGS sequence"/>
</dbReference>
<evidence type="ECO:0000313" key="8">
    <source>
        <dbReference type="EMBL" id="NWK07530.1"/>
    </source>
</evidence>
<evidence type="ECO:0000313" key="4">
    <source>
        <dbReference type="EMBL" id="NWJ29173.1"/>
    </source>
</evidence>
<gene>
    <name evidence="7" type="ORF">HX840_02090</name>
    <name evidence="8" type="ORF">HX847_03830</name>
    <name evidence="4" type="ORF">HX848_07345</name>
    <name evidence="9" type="ORF">HX852_06975</name>
    <name evidence="10" type="ORF">HX853_00015</name>
    <name evidence="6" type="ORF">HX854_02620</name>
    <name evidence="5" type="ORF">HX858_07590</name>
    <name evidence="3" type="ORF">HX860_02065</name>
</gene>
<dbReference type="Proteomes" id="UP000559282">
    <property type="component" value="Unassembled WGS sequence"/>
</dbReference>
<evidence type="ECO:0000313" key="7">
    <source>
        <dbReference type="EMBL" id="NWK00686.1"/>
    </source>
</evidence>
<evidence type="ECO:0000313" key="3">
    <source>
        <dbReference type="EMBL" id="NWJ19848.1"/>
    </source>
</evidence>
<sequence>MKVQVLTTPGCSNCSVLEKMLEKLGVKYDLIDVTEKPEYLEKYPIFTAPGLVINEKLEFTSIPKIDELEKKLCK</sequence>
<evidence type="ECO:0000313" key="16">
    <source>
        <dbReference type="Proteomes" id="UP000563820"/>
    </source>
</evidence>
<dbReference type="Proteomes" id="UP000563820">
    <property type="component" value="Unassembled WGS sequence"/>
</dbReference>
<dbReference type="EMBL" id="JACATF010000011">
    <property type="protein sequence ID" value="NWK07530.1"/>
    <property type="molecule type" value="Genomic_DNA"/>
</dbReference>
<dbReference type="EMBL" id="JACATE010000014">
    <property type="protein sequence ID" value="NWJ29173.1"/>
    <property type="molecule type" value="Genomic_DNA"/>
</dbReference>
<feature type="domain" description="Thioredoxin-like fold" evidence="2">
    <location>
        <begin position="1"/>
        <end position="71"/>
    </location>
</feature>